<evidence type="ECO:0000313" key="1">
    <source>
        <dbReference type="EMBL" id="QHT97295.1"/>
    </source>
</evidence>
<proteinExistence type="predicted"/>
<organism evidence="1">
    <name type="scientific">viral metagenome</name>
    <dbReference type="NCBI Taxonomy" id="1070528"/>
    <lineage>
        <taxon>unclassified sequences</taxon>
        <taxon>metagenomes</taxon>
        <taxon>organismal metagenomes</taxon>
    </lineage>
</organism>
<sequence>MFTVDNDEYMWLRIYLGDTNCTLKRETLNYKAIYMYNIEPQYYKNKKLLLEAFLNKWHNYFSNNPEFKKLYEEAFTITIDL</sequence>
<dbReference type="AlphaFoldDB" id="A0A6C0IXY9"/>
<name>A0A6C0IXY9_9ZZZZ</name>
<reference evidence="1" key="1">
    <citation type="journal article" date="2020" name="Nature">
        <title>Giant virus diversity and host interactions through global metagenomics.</title>
        <authorList>
            <person name="Schulz F."/>
            <person name="Roux S."/>
            <person name="Paez-Espino D."/>
            <person name="Jungbluth S."/>
            <person name="Walsh D.A."/>
            <person name="Denef V.J."/>
            <person name="McMahon K.D."/>
            <person name="Konstantinidis K.T."/>
            <person name="Eloe-Fadrosh E.A."/>
            <person name="Kyrpides N.C."/>
            <person name="Woyke T."/>
        </authorList>
    </citation>
    <scope>NUCLEOTIDE SEQUENCE</scope>
    <source>
        <strain evidence="1">GVMAG-M-3300025138-11</strain>
    </source>
</reference>
<protein>
    <submittedName>
        <fullName evidence="1">Uncharacterized protein</fullName>
    </submittedName>
</protein>
<accession>A0A6C0IXY9</accession>
<dbReference type="EMBL" id="MN740274">
    <property type="protein sequence ID" value="QHT97295.1"/>
    <property type="molecule type" value="Genomic_DNA"/>
</dbReference>